<proteinExistence type="predicted"/>
<keyword evidence="3" id="KW-1185">Reference proteome</keyword>
<evidence type="ECO:0000313" key="3">
    <source>
        <dbReference type="Proteomes" id="UP000295453"/>
    </source>
</evidence>
<accession>A0A4R1CE44</accession>
<feature type="transmembrane region" description="Helical" evidence="1">
    <location>
        <begin position="38"/>
        <end position="57"/>
    </location>
</feature>
<feature type="transmembrane region" description="Helical" evidence="1">
    <location>
        <begin position="7"/>
        <end position="26"/>
    </location>
</feature>
<evidence type="ECO:0000313" key="2">
    <source>
        <dbReference type="EMBL" id="TCJ28338.1"/>
    </source>
</evidence>
<name>A0A4R1CE44_9ACTN</name>
<dbReference type="AlphaFoldDB" id="A0A4R1CE44"/>
<dbReference type="RefSeq" id="WP_131583062.1">
    <property type="nucleotide sequence ID" value="NZ_SJZJ01000011.1"/>
</dbReference>
<dbReference type="Proteomes" id="UP000295453">
    <property type="component" value="Unassembled WGS sequence"/>
</dbReference>
<sequence length="64" mass="6855">MNLVKPWLATIVGVIVAVLLLILFSAAGSGDDTSVKGWLWILPILAIVAGLAFDLVVRQKKVKI</sequence>
<comment type="caution">
    <text evidence="2">The sequence shown here is derived from an EMBL/GenBank/DDBJ whole genome shotgun (WGS) entry which is preliminary data.</text>
</comment>
<dbReference type="OrthoDB" id="9919923at2"/>
<reference evidence="2 3" key="1">
    <citation type="submission" date="2019-03" db="EMBL/GenBank/DDBJ databases">
        <authorList>
            <person name="Kim M.K.M."/>
        </authorList>
    </citation>
    <scope>NUCLEOTIDE SEQUENCE [LARGE SCALE GENOMIC DNA]</scope>
    <source>
        <strain evidence="2 3">18JY15-6</strain>
    </source>
</reference>
<organism evidence="2 3">
    <name type="scientific">Nocardioides jejuensis</name>
    <dbReference type="NCBI Taxonomy" id="2502782"/>
    <lineage>
        <taxon>Bacteria</taxon>
        <taxon>Bacillati</taxon>
        <taxon>Actinomycetota</taxon>
        <taxon>Actinomycetes</taxon>
        <taxon>Propionibacteriales</taxon>
        <taxon>Nocardioidaceae</taxon>
        <taxon>Nocardioides</taxon>
    </lineage>
</organism>
<gene>
    <name evidence="2" type="ORF">EPD65_08360</name>
</gene>
<dbReference type="EMBL" id="SJZJ01000011">
    <property type="protein sequence ID" value="TCJ28338.1"/>
    <property type="molecule type" value="Genomic_DNA"/>
</dbReference>
<keyword evidence="1" id="KW-1133">Transmembrane helix</keyword>
<protein>
    <submittedName>
        <fullName evidence="2">Uncharacterized protein</fullName>
    </submittedName>
</protein>
<keyword evidence="1" id="KW-0812">Transmembrane</keyword>
<evidence type="ECO:0000256" key="1">
    <source>
        <dbReference type="SAM" id="Phobius"/>
    </source>
</evidence>
<keyword evidence="1" id="KW-0472">Membrane</keyword>